<organism evidence="1 2">
    <name type="scientific">Pluteus cervinus</name>
    <dbReference type="NCBI Taxonomy" id="181527"/>
    <lineage>
        <taxon>Eukaryota</taxon>
        <taxon>Fungi</taxon>
        <taxon>Dikarya</taxon>
        <taxon>Basidiomycota</taxon>
        <taxon>Agaricomycotina</taxon>
        <taxon>Agaricomycetes</taxon>
        <taxon>Agaricomycetidae</taxon>
        <taxon>Agaricales</taxon>
        <taxon>Pluteineae</taxon>
        <taxon>Pluteaceae</taxon>
        <taxon>Pluteus</taxon>
    </lineage>
</organism>
<sequence length="484" mass="54255">MITVLFILQALLSAQALPVAPGLQTTPTKVHTILWGPQPRSDGSGIVERTLYEIIRSCLLTIAACVYRAIHQNIPDPNANFWGRQRVRVKIAFYALIAPELMIWWAMRQWLGAKVVTKSVNGLKLGLEWTQTHSHFAQMGGFGREDTKRVLYPPTLIKLLESGQIDPKQLRLSQKEIEDKSKGDILSKGLVAFQTTWFVFECLTRLAQKLPITELEVITFAVATLNIFTYVFWWNKPLNVHCPIYIRVAPATQKIATENSSAGGPDETKTSPGIGARTMTMVRAIKGFVGEALKNVISSIGKGFCAIREDVKKRPWWMTLWKHMIKQPFVAAVMPLVEMFRSEMVDEDATHVSTFYGMAIPDEKQGLVWFLACVIGTAFGAIHFLSWNASFPTRTELILWRTSSIILVVQPVTLLLAGAIDDHEPAAGCLRLIANLVVKVYVFLGPISYILARFCLIIVAFLTLPHLPPEAFRTISWTSYIPHL</sequence>
<evidence type="ECO:0000313" key="1">
    <source>
        <dbReference type="EMBL" id="TFK64171.1"/>
    </source>
</evidence>
<evidence type="ECO:0000313" key="2">
    <source>
        <dbReference type="Proteomes" id="UP000308600"/>
    </source>
</evidence>
<accession>A0ACD3AF60</accession>
<reference evidence="1 2" key="1">
    <citation type="journal article" date="2019" name="Nat. Ecol. Evol.">
        <title>Megaphylogeny resolves global patterns of mushroom evolution.</title>
        <authorList>
            <person name="Varga T."/>
            <person name="Krizsan K."/>
            <person name="Foldi C."/>
            <person name="Dima B."/>
            <person name="Sanchez-Garcia M."/>
            <person name="Sanchez-Ramirez S."/>
            <person name="Szollosi G.J."/>
            <person name="Szarkandi J.G."/>
            <person name="Papp V."/>
            <person name="Albert L."/>
            <person name="Andreopoulos W."/>
            <person name="Angelini C."/>
            <person name="Antonin V."/>
            <person name="Barry K.W."/>
            <person name="Bougher N.L."/>
            <person name="Buchanan P."/>
            <person name="Buyck B."/>
            <person name="Bense V."/>
            <person name="Catcheside P."/>
            <person name="Chovatia M."/>
            <person name="Cooper J."/>
            <person name="Damon W."/>
            <person name="Desjardin D."/>
            <person name="Finy P."/>
            <person name="Geml J."/>
            <person name="Haridas S."/>
            <person name="Hughes K."/>
            <person name="Justo A."/>
            <person name="Karasinski D."/>
            <person name="Kautmanova I."/>
            <person name="Kiss B."/>
            <person name="Kocsube S."/>
            <person name="Kotiranta H."/>
            <person name="LaButti K.M."/>
            <person name="Lechner B.E."/>
            <person name="Liimatainen K."/>
            <person name="Lipzen A."/>
            <person name="Lukacs Z."/>
            <person name="Mihaltcheva S."/>
            <person name="Morgado L.N."/>
            <person name="Niskanen T."/>
            <person name="Noordeloos M.E."/>
            <person name="Ohm R.A."/>
            <person name="Ortiz-Santana B."/>
            <person name="Ovrebo C."/>
            <person name="Racz N."/>
            <person name="Riley R."/>
            <person name="Savchenko A."/>
            <person name="Shiryaev A."/>
            <person name="Soop K."/>
            <person name="Spirin V."/>
            <person name="Szebenyi C."/>
            <person name="Tomsovsky M."/>
            <person name="Tulloss R.E."/>
            <person name="Uehling J."/>
            <person name="Grigoriev I.V."/>
            <person name="Vagvolgyi C."/>
            <person name="Papp T."/>
            <person name="Martin F.M."/>
            <person name="Miettinen O."/>
            <person name="Hibbett D.S."/>
            <person name="Nagy L.G."/>
        </authorList>
    </citation>
    <scope>NUCLEOTIDE SEQUENCE [LARGE SCALE GENOMIC DNA]</scope>
    <source>
        <strain evidence="1 2">NL-1719</strain>
    </source>
</reference>
<name>A0ACD3AF60_9AGAR</name>
<dbReference type="EMBL" id="ML208486">
    <property type="protein sequence ID" value="TFK64171.1"/>
    <property type="molecule type" value="Genomic_DNA"/>
</dbReference>
<keyword evidence="2" id="KW-1185">Reference proteome</keyword>
<proteinExistence type="predicted"/>
<dbReference type="Proteomes" id="UP000308600">
    <property type="component" value="Unassembled WGS sequence"/>
</dbReference>
<protein>
    <submittedName>
        <fullName evidence="1">Uncharacterized protein</fullName>
    </submittedName>
</protein>
<gene>
    <name evidence="1" type="ORF">BDN72DRAFT_901776</name>
</gene>